<dbReference type="SUPFAM" id="SSF64268">
    <property type="entry name" value="PX domain"/>
    <property type="match status" value="1"/>
</dbReference>
<accession>A0AAD4SXM5</accession>
<protein>
    <submittedName>
        <fullName evidence="1">Uncharacterized protein</fullName>
    </submittedName>
</protein>
<dbReference type="Gene3D" id="3.30.1520.10">
    <property type="entry name" value="Phox-like domain"/>
    <property type="match status" value="1"/>
</dbReference>
<gene>
    <name evidence="1" type="ORF">MKW98_028326</name>
</gene>
<evidence type="ECO:0000313" key="2">
    <source>
        <dbReference type="Proteomes" id="UP001202328"/>
    </source>
</evidence>
<comment type="caution">
    <text evidence="1">The sequence shown here is derived from an EMBL/GenBank/DDBJ whole genome shotgun (WGS) entry which is preliminary data.</text>
</comment>
<dbReference type="Proteomes" id="UP001202328">
    <property type="component" value="Unassembled WGS sequence"/>
</dbReference>
<dbReference type="PANTHER" id="PTHR10555">
    <property type="entry name" value="SORTING NEXIN"/>
    <property type="match status" value="1"/>
</dbReference>
<dbReference type="InterPro" id="IPR036871">
    <property type="entry name" value="PX_dom_sf"/>
</dbReference>
<evidence type="ECO:0000313" key="1">
    <source>
        <dbReference type="EMBL" id="KAI3926190.1"/>
    </source>
</evidence>
<dbReference type="AlphaFoldDB" id="A0AAD4SXM5"/>
<dbReference type="EMBL" id="JAJJMB010008071">
    <property type="protein sequence ID" value="KAI3926190.1"/>
    <property type="molecule type" value="Genomic_DNA"/>
</dbReference>
<proteinExistence type="predicted"/>
<name>A0AAD4SXM5_9MAGN</name>
<sequence>MIDHKQNEMQCQALHIFVNRIASHPDLQLSEDLRTFLQEDEEDALWLFLVLYDVLLYLDLGQILSDFRKAVKLLGACEGKPLGKSFTDLGTKSEVLSVKLEKEATTGERAMQCLQALMNWLKQ</sequence>
<organism evidence="1 2">
    <name type="scientific">Papaver atlanticum</name>
    <dbReference type="NCBI Taxonomy" id="357466"/>
    <lineage>
        <taxon>Eukaryota</taxon>
        <taxon>Viridiplantae</taxon>
        <taxon>Streptophyta</taxon>
        <taxon>Embryophyta</taxon>
        <taxon>Tracheophyta</taxon>
        <taxon>Spermatophyta</taxon>
        <taxon>Magnoliopsida</taxon>
        <taxon>Ranunculales</taxon>
        <taxon>Papaveraceae</taxon>
        <taxon>Papaveroideae</taxon>
        <taxon>Papaver</taxon>
    </lineage>
</organism>
<keyword evidence="2" id="KW-1185">Reference proteome</keyword>
<reference evidence="1" key="1">
    <citation type="submission" date="2022-04" db="EMBL/GenBank/DDBJ databases">
        <title>A functionally conserved STORR gene fusion in Papaver species that diverged 16.8 million years ago.</title>
        <authorList>
            <person name="Catania T."/>
        </authorList>
    </citation>
    <scope>NUCLEOTIDE SEQUENCE</scope>
    <source>
        <strain evidence="1">S-188037</strain>
    </source>
</reference>
<dbReference type="GO" id="GO:0035091">
    <property type="term" value="F:phosphatidylinositol binding"/>
    <property type="evidence" value="ECO:0007669"/>
    <property type="project" value="InterPro"/>
</dbReference>
<dbReference type="PANTHER" id="PTHR10555:SF170">
    <property type="entry name" value="FI18122P1"/>
    <property type="match status" value="1"/>
</dbReference>
<dbReference type="GO" id="GO:0005768">
    <property type="term" value="C:endosome"/>
    <property type="evidence" value="ECO:0007669"/>
    <property type="project" value="TreeGrafter"/>
</dbReference>